<evidence type="ECO:0000256" key="10">
    <source>
        <dbReference type="ARBA" id="ARBA00022833"/>
    </source>
</evidence>
<keyword evidence="7 22" id="KW-0812">Transmembrane</keyword>
<keyword evidence="12 22" id="KW-1133">Transmembrane helix</keyword>
<keyword evidence="10 18" id="KW-0862">Zinc</keyword>
<dbReference type="GO" id="GO:0045893">
    <property type="term" value="P:positive regulation of DNA-templated transcription"/>
    <property type="evidence" value="ECO:0007669"/>
    <property type="project" value="InterPro"/>
</dbReference>
<keyword evidence="15" id="KW-1015">Disulfide bond</keyword>
<dbReference type="Pfam" id="PF11838">
    <property type="entry name" value="ERAP1_C"/>
    <property type="match status" value="2"/>
</dbReference>
<dbReference type="InterPro" id="IPR050344">
    <property type="entry name" value="Peptidase_M1_aminopeptidases"/>
</dbReference>
<dbReference type="GO" id="GO:0006508">
    <property type="term" value="P:proteolysis"/>
    <property type="evidence" value="ECO:0007669"/>
    <property type="project" value="UniProtKB-KW"/>
</dbReference>
<keyword evidence="16" id="KW-0325">Glycoprotein</keyword>
<name>A0AAV2L2H1_KNICA</name>
<keyword evidence="6" id="KW-0645">Protease</keyword>
<dbReference type="Proteomes" id="UP001497482">
    <property type="component" value="Chromosome 20"/>
</dbReference>
<dbReference type="InterPro" id="IPR046360">
    <property type="entry name" value="T-box_DNA-bd"/>
</dbReference>
<dbReference type="PANTHER" id="PTHR11533">
    <property type="entry name" value="PROTEASE M1 ZINC METALLOPROTEASE"/>
    <property type="match status" value="1"/>
</dbReference>
<dbReference type="GO" id="GO:0005737">
    <property type="term" value="C:cytoplasm"/>
    <property type="evidence" value="ECO:0007669"/>
    <property type="project" value="TreeGrafter"/>
</dbReference>
<dbReference type="FunFam" id="2.60.40.1730:FF:000001">
    <property type="entry name" value="Leucyl-cystinyl aminopeptidase"/>
    <property type="match status" value="2"/>
</dbReference>
<dbReference type="Pfam" id="PF01433">
    <property type="entry name" value="Peptidase_M1"/>
    <property type="match status" value="2"/>
</dbReference>
<feature type="domain" description="T-box" evidence="23">
    <location>
        <begin position="510"/>
        <end position="692"/>
    </location>
</feature>
<feature type="compositionally biased region" description="Low complexity" evidence="21">
    <location>
        <begin position="60"/>
        <end position="70"/>
    </location>
</feature>
<protein>
    <recommendedName>
        <fullName evidence="23">T-box domain-containing protein</fullName>
    </recommendedName>
</protein>
<comment type="subunit">
    <text evidence="3">Homodimer.</text>
</comment>
<dbReference type="InterPro" id="IPR027268">
    <property type="entry name" value="Peptidase_M4/M1_CTD_sf"/>
</dbReference>
<keyword evidence="9" id="KW-0378">Hydrolase</keyword>
<feature type="binding site" evidence="18">
    <location>
        <position position="409"/>
    </location>
    <ligand>
        <name>Zn(2+)</name>
        <dbReference type="ChEBI" id="CHEBI:29105"/>
        <note>catalytic</note>
    </ligand>
</feature>
<dbReference type="InterPro" id="IPR024571">
    <property type="entry name" value="ERAP1-like_C_dom"/>
</dbReference>
<evidence type="ECO:0000313" key="24">
    <source>
        <dbReference type="EMBL" id="CAL1595240.1"/>
    </source>
</evidence>
<dbReference type="FunFam" id="1.25.50.20:FF:000012">
    <property type="entry name" value="Aminopeptidase N"/>
    <property type="match status" value="2"/>
</dbReference>
<feature type="site" description="Transition state stabilizer" evidence="19">
    <location>
        <position position="475"/>
    </location>
</feature>
<keyword evidence="25" id="KW-1185">Reference proteome</keyword>
<dbReference type="GO" id="GO:0008270">
    <property type="term" value="F:zinc ion binding"/>
    <property type="evidence" value="ECO:0007669"/>
    <property type="project" value="InterPro"/>
</dbReference>
<dbReference type="GO" id="GO:0005615">
    <property type="term" value="C:extracellular space"/>
    <property type="evidence" value="ECO:0007669"/>
    <property type="project" value="TreeGrafter"/>
</dbReference>
<evidence type="ECO:0000256" key="22">
    <source>
        <dbReference type="SAM" id="Phobius"/>
    </source>
</evidence>
<dbReference type="GO" id="GO:0043171">
    <property type="term" value="P:peptide catabolic process"/>
    <property type="evidence" value="ECO:0007669"/>
    <property type="project" value="TreeGrafter"/>
</dbReference>
<evidence type="ECO:0000256" key="7">
    <source>
        <dbReference type="ARBA" id="ARBA00022692"/>
    </source>
</evidence>
<feature type="region of interest" description="Disordered" evidence="21">
    <location>
        <begin position="49"/>
        <end position="77"/>
    </location>
</feature>
<sequence length="1901" mass="214381">MCCASVVRDMGKGVFISKGIGALLIIVGAASVATIIALSVVYAQEKSKNNEVSPTDGGSTTNPPATTPTPSDKPWDQYRLPKSLVPDHYHLSLWPRLTTDEIGMYIFTGESSVVFKCVMDTNLILIHSNKLNYTKAPVLEGVNGTAPDIKMHWLQTVTQYLVIELDGTLKKDHSYRLSTEFRGELADDLGGFYRSEYMENGISKIVATTQMQPTDARKSFPCFDEPAMKAVFDITLTHPPGTVALSNGEEKASVSTTINGVKVMQTSFKPTEKMSTYLLAYIVSDYDNVNTTIDNVMIRIFARKSAILAGQGDYALNITGPILKYFEEYYNSSYPLPKSDQIALPDFNAGAMENWGLITYRETALLYDSSFSSNGNKERIATIIAHELAHMWFGNLVTLRWWNDLWLNEGFASYVEYLGADAVEKDWGMKDLMVLNDVHRVFAIDALTSSHPLSSKEEDIQKPEQISELFDAISYSKGASVLRMLDGFLTEEVFKSGLQTYLKQFAFGNTVYTDLWIHLQDAVDKNSSITLPNTVAEIMNTWVLQMGFPVVTIDTATGSVSQKHFLLDPDSEVTVVSPYKYQWTVPIKWMKTGAPQPAKWLVDKTENVADMKTTESEWLLANINVEGYYRVNYDQSNWDKLLHALNTNHQVIPVINRAQLVDDAFNMARAKIVSTELALRTTTYLTKETAFMPWESALDNMDFFYLMFDRSEVYGLIQAYLQKQVLNLYGFYKESTGNWTTIPKGHLDQYNQVNAISLACKTGLKECTDLVTGWFKQWMENPKGNNTIAPNLRSTVYCNAIAAGGAAEWDFAWAQFKKANAIEADKLRSALACTKQPWLLNRYLEYTLNSTMIRKQDATSTIVYIANNVVGQSLAWDFIRAHWTYIFTEYGGGSFSFSNLINGVTKRFSSEFELKQLRQFKEEHAETGFGSGTLAVDQSIERTISNMNSGFTSAADRDMGKCCRVSKLCVLCVLLATASVATIVTLWTIALVGDGEVTTAPWDRYRLPTALIPLSYTVTLWPRLSPGPDDLYIFTGESEVEFQCVADTDLILIHSNKLQFVLQEGHMVRLTAAAGAEPAPRIKSTWFQPVTQYMVIQLKGKLKAGLSYLLFSSFSGELADDLAGFYRSEYEEDGLKKVVATSQMHPTHARKTFPCFDEPSLKAVFNITLIHPPGTVALSNGMEIDVVNTTKDGVAVTQTRFEATKKMSSYLLVVIVCDFTFISAKQQDTLIRIWARRKAIESHQGDYALKVTGPILDFFQRYYNISYPLNKTDQIALPDFYFGAMENWGLVTYRESNLLYDPLGSSNRNKETTVTIIAHELAHMWFGNLVTLKWWNEVWLNEGFASYVSYLGADDAEPDWDVKDLIVLDDIHRVFAVDALTSSHPLSSDEDDILKPEQISEQFDAISYSKGASVLRMLSDFLSEPVFVQGLSTYLTAFSYSNTVGSDLWQHLNMAVKNSNMSLPHHVGEIMNTWVLQMGFPVVTIDTATGNVTQEHFLLDPESNVTVKSPYNYKWLIPVRWMKTGFPQSNVWWLSKKTEVNLDMRSGGAWVLANINVSGYYRVNYDLGNWERLLVQLNAEHKVIPLINRAQIIDDVFNLARARLVSTPLALRTTLFLSAETEYMPWQSALDNMHYYYLMLDRTEVYQPLQDYMKKLVTPLFLHFKNITSEWTDDAGRHTDQYNQVNAIRMACQTGVTECQNLTSLWFTQWMDSPHNNLIPSNLRSVVYCSAIAAGGEREWDFCWSQFKSAAVASEASKLMSALACATKPELLLRYLSFTLNSSMIRKQDASSVITAVASNRVGQNLAWDFVREQWEYIFTDYGVGSFAFASIISGVTARFSVPTELQQLKDFVKEHEHLGFGSATLAVEQALERTQANIKWLQQNQQEVLDWFIGQTRPHM</sequence>
<dbReference type="PANTHER" id="PTHR11533:SF172">
    <property type="entry name" value="AMINOPEPTIDASE N"/>
    <property type="match status" value="1"/>
</dbReference>
<dbReference type="CDD" id="cd09601">
    <property type="entry name" value="M1_APN-Q_like"/>
    <property type="match status" value="2"/>
</dbReference>
<dbReference type="GO" id="GO:0005886">
    <property type="term" value="C:plasma membrane"/>
    <property type="evidence" value="ECO:0007669"/>
    <property type="project" value="UniProtKB-SubCell"/>
</dbReference>
<feature type="transmembrane region" description="Helical" evidence="22">
    <location>
        <begin position="20"/>
        <end position="43"/>
    </location>
</feature>
<dbReference type="GO" id="GO:0003677">
    <property type="term" value="F:DNA binding"/>
    <property type="evidence" value="ECO:0007669"/>
    <property type="project" value="UniProtKB-UniRule"/>
</dbReference>
<evidence type="ECO:0000256" key="19">
    <source>
        <dbReference type="PIRSR" id="PIRSR634016-4"/>
    </source>
</evidence>
<dbReference type="FunFam" id="2.60.40.1910:FF:000005">
    <property type="entry name" value="Aminopeptidase"/>
    <property type="match status" value="2"/>
</dbReference>
<dbReference type="GO" id="GO:0070006">
    <property type="term" value="F:metalloaminopeptidase activity"/>
    <property type="evidence" value="ECO:0007669"/>
    <property type="project" value="TreeGrafter"/>
</dbReference>
<keyword evidence="13" id="KW-0482">Metalloprotease</keyword>
<evidence type="ECO:0000256" key="2">
    <source>
        <dbReference type="ARBA" id="ARBA00010136"/>
    </source>
</evidence>
<comment type="subcellular location">
    <subcellularLocation>
        <location evidence="1">Cell membrane</location>
        <topology evidence="1">Single-pass type II membrane protein</topology>
    </subcellularLocation>
    <subcellularLocation>
        <location evidence="20">Nucleus</location>
    </subcellularLocation>
</comment>
<comment type="similarity">
    <text evidence="2">Belongs to the peptidase M1 family.</text>
</comment>
<dbReference type="InterPro" id="IPR001930">
    <property type="entry name" value="Peptidase_M1"/>
</dbReference>
<comment type="caution">
    <text evidence="20">Lacks conserved residue(s) required for the propagation of feature annotation.</text>
</comment>
<accession>A0AAV2L2H1</accession>
<proteinExistence type="inferred from homology"/>
<evidence type="ECO:0000256" key="11">
    <source>
        <dbReference type="ARBA" id="ARBA00022968"/>
    </source>
</evidence>
<evidence type="ECO:0000256" key="20">
    <source>
        <dbReference type="PROSITE-ProRule" id="PRU00201"/>
    </source>
</evidence>
<dbReference type="FunFam" id="1.10.390.10:FF:000016">
    <property type="entry name" value="Glutamyl aminopeptidase"/>
    <property type="match status" value="2"/>
</dbReference>
<keyword evidence="14 22" id="KW-0472">Membrane</keyword>
<evidence type="ECO:0000256" key="9">
    <source>
        <dbReference type="ARBA" id="ARBA00022801"/>
    </source>
</evidence>
<dbReference type="GO" id="GO:0005634">
    <property type="term" value="C:nucleus"/>
    <property type="evidence" value="ECO:0007669"/>
    <property type="project" value="UniProtKB-SubCell"/>
</dbReference>
<gene>
    <name evidence="24" type="ORF">KC01_LOCUS24074</name>
</gene>
<keyword evidence="11" id="KW-0735">Signal-anchor</keyword>
<feature type="compositionally biased region" description="Polar residues" evidence="21">
    <location>
        <begin position="50"/>
        <end position="59"/>
    </location>
</feature>
<dbReference type="Gene3D" id="2.60.40.1910">
    <property type="match status" value="2"/>
</dbReference>
<evidence type="ECO:0000256" key="8">
    <source>
        <dbReference type="ARBA" id="ARBA00022723"/>
    </source>
</evidence>
<dbReference type="PRINTS" id="PR00756">
    <property type="entry name" value="ALADIPTASE"/>
</dbReference>
<feature type="domain" description="T-box" evidence="23">
    <location>
        <begin position="1443"/>
        <end position="1588"/>
    </location>
</feature>
<dbReference type="InterPro" id="IPR042097">
    <property type="entry name" value="Aminopeptidase_N-like_N_sf"/>
</dbReference>
<evidence type="ECO:0000256" key="5">
    <source>
        <dbReference type="ARBA" id="ARBA00022475"/>
    </source>
</evidence>
<evidence type="ECO:0000256" key="1">
    <source>
        <dbReference type="ARBA" id="ARBA00004401"/>
    </source>
</evidence>
<evidence type="ECO:0000256" key="15">
    <source>
        <dbReference type="ARBA" id="ARBA00023157"/>
    </source>
</evidence>
<dbReference type="SUPFAM" id="SSF63737">
    <property type="entry name" value="Leukotriene A4 hydrolase N-terminal domain"/>
    <property type="match status" value="2"/>
</dbReference>
<dbReference type="InterPro" id="IPR034016">
    <property type="entry name" value="M1_APN-typ"/>
</dbReference>
<evidence type="ECO:0000256" key="16">
    <source>
        <dbReference type="ARBA" id="ARBA00023180"/>
    </source>
</evidence>
<organism evidence="24 25">
    <name type="scientific">Knipowitschia caucasica</name>
    <name type="common">Caucasian dwarf goby</name>
    <name type="synonym">Pomatoschistus caucasicus</name>
    <dbReference type="NCBI Taxonomy" id="637954"/>
    <lineage>
        <taxon>Eukaryota</taxon>
        <taxon>Metazoa</taxon>
        <taxon>Chordata</taxon>
        <taxon>Craniata</taxon>
        <taxon>Vertebrata</taxon>
        <taxon>Euteleostomi</taxon>
        <taxon>Actinopterygii</taxon>
        <taxon>Neopterygii</taxon>
        <taxon>Teleostei</taxon>
        <taxon>Neoteleostei</taxon>
        <taxon>Acanthomorphata</taxon>
        <taxon>Gobiaria</taxon>
        <taxon>Gobiiformes</taxon>
        <taxon>Gobioidei</taxon>
        <taxon>Gobiidae</taxon>
        <taxon>Gobiinae</taxon>
        <taxon>Knipowitschia</taxon>
    </lineage>
</organism>
<keyword evidence="20" id="KW-0539">Nucleus</keyword>
<dbReference type="Gene3D" id="1.25.50.20">
    <property type="match status" value="2"/>
</dbReference>
<keyword evidence="8 18" id="KW-0479">Metal-binding</keyword>
<evidence type="ECO:0000256" key="14">
    <source>
        <dbReference type="ARBA" id="ARBA00023136"/>
    </source>
</evidence>
<keyword evidence="5" id="KW-1003">Cell membrane</keyword>
<feature type="active site" description="Proton acceptor" evidence="17">
    <location>
        <position position="387"/>
    </location>
</feature>
<dbReference type="InterPro" id="IPR045357">
    <property type="entry name" value="Aminopeptidase_N-like_N"/>
</dbReference>
<dbReference type="PROSITE" id="PS50252">
    <property type="entry name" value="TBOX_3"/>
    <property type="match status" value="2"/>
</dbReference>
<dbReference type="EMBL" id="OZ035842">
    <property type="protein sequence ID" value="CAL1595240.1"/>
    <property type="molecule type" value="Genomic_DNA"/>
</dbReference>
<dbReference type="InterPro" id="IPR014782">
    <property type="entry name" value="Peptidase_M1_dom"/>
</dbReference>
<evidence type="ECO:0000259" key="23">
    <source>
        <dbReference type="PROSITE" id="PS50252"/>
    </source>
</evidence>
<reference evidence="24 25" key="1">
    <citation type="submission" date="2024-04" db="EMBL/GenBank/DDBJ databases">
        <authorList>
            <person name="Waldvogel A.-M."/>
            <person name="Schoenle A."/>
        </authorList>
    </citation>
    <scope>NUCLEOTIDE SEQUENCE [LARGE SCALE GENOMIC DNA]</scope>
</reference>
<feature type="binding site" evidence="18">
    <location>
        <position position="386"/>
    </location>
    <ligand>
        <name>Zn(2+)</name>
        <dbReference type="ChEBI" id="CHEBI:29105"/>
        <note>catalytic</note>
    </ligand>
</feature>
<evidence type="ECO:0000256" key="17">
    <source>
        <dbReference type="PIRSR" id="PIRSR634016-1"/>
    </source>
</evidence>
<evidence type="ECO:0000256" key="4">
    <source>
        <dbReference type="ARBA" id="ARBA00022438"/>
    </source>
</evidence>
<dbReference type="GO" id="GO:0042277">
    <property type="term" value="F:peptide binding"/>
    <property type="evidence" value="ECO:0007669"/>
    <property type="project" value="TreeGrafter"/>
</dbReference>
<evidence type="ECO:0000256" key="13">
    <source>
        <dbReference type="ARBA" id="ARBA00023049"/>
    </source>
</evidence>
<evidence type="ECO:0000256" key="18">
    <source>
        <dbReference type="PIRSR" id="PIRSR634016-3"/>
    </source>
</evidence>
<evidence type="ECO:0000256" key="6">
    <source>
        <dbReference type="ARBA" id="ARBA00022670"/>
    </source>
</evidence>
<keyword evidence="20" id="KW-0238">DNA-binding</keyword>
<comment type="cofactor">
    <cofactor evidence="18">
        <name>Zn(2+)</name>
        <dbReference type="ChEBI" id="CHEBI:29105"/>
    </cofactor>
    <text evidence="18">Binds 1 zinc ion per subunit.</text>
</comment>
<dbReference type="Pfam" id="PF17900">
    <property type="entry name" value="Peptidase_M1_N"/>
    <property type="match status" value="2"/>
</dbReference>
<dbReference type="Gene3D" id="1.10.390.10">
    <property type="entry name" value="Neutral Protease Domain 2"/>
    <property type="match status" value="2"/>
</dbReference>
<evidence type="ECO:0000313" key="25">
    <source>
        <dbReference type="Proteomes" id="UP001497482"/>
    </source>
</evidence>
<dbReference type="Gene3D" id="2.60.40.1730">
    <property type="entry name" value="tricorn interacting facor f3 domain"/>
    <property type="match status" value="2"/>
</dbReference>
<keyword evidence="4" id="KW-0031">Aminopeptidase</keyword>
<evidence type="ECO:0000256" key="12">
    <source>
        <dbReference type="ARBA" id="ARBA00022989"/>
    </source>
</evidence>
<evidence type="ECO:0000256" key="21">
    <source>
        <dbReference type="SAM" id="MobiDB-lite"/>
    </source>
</evidence>
<dbReference type="GO" id="GO:0003700">
    <property type="term" value="F:DNA-binding transcription factor activity"/>
    <property type="evidence" value="ECO:0007669"/>
    <property type="project" value="InterPro"/>
</dbReference>
<feature type="binding site" evidence="18">
    <location>
        <position position="390"/>
    </location>
    <ligand>
        <name>Zn(2+)</name>
        <dbReference type="ChEBI" id="CHEBI:29105"/>
        <note>catalytic</note>
    </ligand>
</feature>
<evidence type="ECO:0000256" key="3">
    <source>
        <dbReference type="ARBA" id="ARBA00011738"/>
    </source>
</evidence>
<dbReference type="SUPFAM" id="SSF55486">
    <property type="entry name" value="Metalloproteases ('zincins'), catalytic domain"/>
    <property type="match status" value="2"/>
</dbReference>